<organism evidence="1 2">
    <name type="scientific">Rubroshorea leprosula</name>
    <dbReference type="NCBI Taxonomy" id="152421"/>
    <lineage>
        <taxon>Eukaryota</taxon>
        <taxon>Viridiplantae</taxon>
        <taxon>Streptophyta</taxon>
        <taxon>Embryophyta</taxon>
        <taxon>Tracheophyta</taxon>
        <taxon>Spermatophyta</taxon>
        <taxon>Magnoliopsida</taxon>
        <taxon>eudicotyledons</taxon>
        <taxon>Gunneridae</taxon>
        <taxon>Pentapetalae</taxon>
        <taxon>rosids</taxon>
        <taxon>malvids</taxon>
        <taxon>Malvales</taxon>
        <taxon>Dipterocarpaceae</taxon>
        <taxon>Rubroshorea</taxon>
    </lineage>
</organism>
<protein>
    <submittedName>
        <fullName evidence="1">Uncharacterized protein</fullName>
    </submittedName>
</protein>
<dbReference type="Proteomes" id="UP001054252">
    <property type="component" value="Unassembled WGS sequence"/>
</dbReference>
<name>A0AAV5ITC3_9ROSI</name>
<evidence type="ECO:0000313" key="1">
    <source>
        <dbReference type="EMBL" id="GKV01479.1"/>
    </source>
</evidence>
<dbReference type="AlphaFoldDB" id="A0AAV5ITC3"/>
<accession>A0AAV5ITC3</accession>
<comment type="caution">
    <text evidence="1">The sequence shown here is derived from an EMBL/GenBank/DDBJ whole genome shotgun (WGS) entry which is preliminary data.</text>
</comment>
<dbReference type="EMBL" id="BPVZ01000017">
    <property type="protein sequence ID" value="GKV01479.1"/>
    <property type="molecule type" value="Genomic_DNA"/>
</dbReference>
<proteinExistence type="predicted"/>
<dbReference type="InterPro" id="IPR029044">
    <property type="entry name" value="Nucleotide-diphossugar_trans"/>
</dbReference>
<evidence type="ECO:0000313" key="2">
    <source>
        <dbReference type="Proteomes" id="UP001054252"/>
    </source>
</evidence>
<gene>
    <name evidence="1" type="ORF">SLEP1_g14027</name>
</gene>
<reference evidence="1 2" key="1">
    <citation type="journal article" date="2021" name="Commun. Biol.">
        <title>The genome of Shorea leprosula (Dipterocarpaceae) highlights the ecological relevance of drought in aseasonal tropical rainforests.</title>
        <authorList>
            <person name="Ng K.K.S."/>
            <person name="Kobayashi M.J."/>
            <person name="Fawcett J.A."/>
            <person name="Hatakeyama M."/>
            <person name="Paape T."/>
            <person name="Ng C.H."/>
            <person name="Ang C.C."/>
            <person name="Tnah L.H."/>
            <person name="Lee C.T."/>
            <person name="Nishiyama T."/>
            <person name="Sese J."/>
            <person name="O'Brien M.J."/>
            <person name="Copetti D."/>
            <person name="Mohd Noor M.I."/>
            <person name="Ong R.C."/>
            <person name="Putra M."/>
            <person name="Sireger I.Z."/>
            <person name="Indrioko S."/>
            <person name="Kosugi Y."/>
            <person name="Izuno A."/>
            <person name="Isagi Y."/>
            <person name="Lee S.L."/>
            <person name="Shimizu K.K."/>
        </authorList>
    </citation>
    <scope>NUCLEOTIDE SEQUENCE [LARGE SCALE GENOMIC DNA]</scope>
    <source>
        <strain evidence="1">214</strain>
    </source>
</reference>
<dbReference type="SUPFAM" id="SSF53448">
    <property type="entry name" value="Nucleotide-diphospho-sugar transferases"/>
    <property type="match status" value="1"/>
</dbReference>
<keyword evidence="2" id="KW-1185">Reference proteome</keyword>
<dbReference type="Gene3D" id="3.90.550.10">
    <property type="entry name" value="Spore Coat Polysaccharide Biosynthesis Protein SpsA, Chain A"/>
    <property type="match status" value="1"/>
</dbReference>
<sequence>MFPYVTKDSKIYLWRFEEYSNMIYLEGDIQVFDNIDSPFDLPDCCIYVPLGCSCTGAGSQCPESSKWPTELGPKPGYYNSASMFLFEPDTSILYVLLTMLQRINRSQLIPSLLPNR</sequence>